<protein>
    <recommendedName>
        <fullName evidence="2">[histone H3]-lysine(4) N-trimethyltransferase</fullName>
        <ecNumber evidence="2">2.1.1.354</ecNumber>
    </recommendedName>
</protein>
<evidence type="ECO:0000256" key="6">
    <source>
        <dbReference type="ARBA" id="ARBA00022853"/>
    </source>
</evidence>
<dbReference type="Gene3D" id="3.30.70.330">
    <property type="match status" value="1"/>
</dbReference>
<dbReference type="PANTHER" id="PTHR45814:SF2">
    <property type="entry name" value="HISTONE-LYSINE N-METHYLTRANSFERASE SETD1"/>
    <property type="match status" value="1"/>
</dbReference>
<proteinExistence type="predicted"/>
<dbReference type="PANTHER" id="PTHR45814">
    <property type="entry name" value="HISTONE-LYSINE N-METHYLTRANSFERASE SETD1"/>
    <property type="match status" value="1"/>
</dbReference>
<evidence type="ECO:0000313" key="18">
    <source>
        <dbReference type="EMBL" id="MDE45912.1"/>
    </source>
</evidence>
<evidence type="ECO:0000256" key="14">
    <source>
        <dbReference type="SAM" id="MobiDB-lite"/>
    </source>
</evidence>
<dbReference type="InterPro" id="IPR000504">
    <property type="entry name" value="RRM_dom"/>
</dbReference>
<dbReference type="PROSITE" id="PS50102">
    <property type="entry name" value="RRM"/>
    <property type="match status" value="1"/>
</dbReference>
<dbReference type="Pfam" id="PF00856">
    <property type="entry name" value="SET"/>
    <property type="match status" value="1"/>
</dbReference>
<feature type="domain" description="RRM" evidence="15">
    <location>
        <begin position="47"/>
        <end position="130"/>
    </location>
</feature>
<evidence type="ECO:0000256" key="7">
    <source>
        <dbReference type="ARBA" id="ARBA00022884"/>
    </source>
</evidence>
<dbReference type="InterPro" id="IPR035979">
    <property type="entry name" value="RBD_domain_sf"/>
</dbReference>
<dbReference type="InterPro" id="IPR044570">
    <property type="entry name" value="Set1-like"/>
</dbReference>
<reference evidence="18" key="1">
    <citation type="submission" date="2018-10" db="EMBL/GenBank/DDBJ databases">
        <title>Transcriptome assembly of Aceria tosichella (Wheat curl mite) Type 2.</title>
        <authorList>
            <person name="Scully E.D."/>
            <person name="Geib S.M."/>
            <person name="Palmer N.A."/>
            <person name="Gupta A.K."/>
            <person name="Sarath G."/>
            <person name="Tatineni S."/>
        </authorList>
    </citation>
    <scope>NUCLEOTIDE SEQUENCE</scope>
    <source>
        <strain evidence="18">LincolnNE</strain>
    </source>
</reference>
<keyword evidence="8" id="KW-0539">Nucleus</keyword>
<comment type="catalytic activity">
    <reaction evidence="11">
        <text>N(6),N(6)-dimethyl-L-lysyl(4)-[histone H3] + S-adenosyl-L-methionine = N(6),N(6),N(6)-trimethyl-L-lysyl(4)-[histone H3] + S-adenosyl-L-homocysteine + H(+)</text>
        <dbReference type="Rhea" id="RHEA:60272"/>
        <dbReference type="Rhea" id="RHEA-COMP:15537"/>
        <dbReference type="Rhea" id="RHEA-COMP:15540"/>
        <dbReference type="ChEBI" id="CHEBI:15378"/>
        <dbReference type="ChEBI" id="CHEBI:57856"/>
        <dbReference type="ChEBI" id="CHEBI:59789"/>
        <dbReference type="ChEBI" id="CHEBI:61961"/>
        <dbReference type="ChEBI" id="CHEBI:61976"/>
    </reaction>
</comment>
<dbReference type="InterPro" id="IPR003616">
    <property type="entry name" value="Post-SET_dom"/>
</dbReference>
<feature type="domain" description="SET" evidence="16">
    <location>
        <begin position="722"/>
        <end position="842"/>
    </location>
</feature>
<dbReference type="GO" id="GO:0003723">
    <property type="term" value="F:RNA binding"/>
    <property type="evidence" value="ECO:0007669"/>
    <property type="project" value="UniProtKB-UniRule"/>
</dbReference>
<dbReference type="SMART" id="SM00508">
    <property type="entry name" value="PostSET"/>
    <property type="match status" value="1"/>
</dbReference>
<name>A0A6G1S7H7_9ACAR</name>
<dbReference type="InterPro" id="IPR046341">
    <property type="entry name" value="SET_dom_sf"/>
</dbReference>
<dbReference type="InterPro" id="IPR012677">
    <property type="entry name" value="Nucleotide-bd_a/b_plait_sf"/>
</dbReference>
<evidence type="ECO:0000256" key="3">
    <source>
        <dbReference type="ARBA" id="ARBA00022603"/>
    </source>
</evidence>
<evidence type="ECO:0000256" key="5">
    <source>
        <dbReference type="ARBA" id="ARBA00022691"/>
    </source>
</evidence>
<keyword evidence="6" id="KW-0156">Chromatin regulator</keyword>
<keyword evidence="13" id="KW-0175">Coiled coil</keyword>
<evidence type="ECO:0000256" key="8">
    <source>
        <dbReference type="ARBA" id="ARBA00023242"/>
    </source>
</evidence>
<dbReference type="PROSITE" id="PS50280">
    <property type="entry name" value="SET"/>
    <property type="match status" value="1"/>
</dbReference>
<feature type="compositionally biased region" description="Low complexity" evidence="14">
    <location>
        <begin position="444"/>
        <end position="480"/>
    </location>
</feature>
<evidence type="ECO:0000259" key="16">
    <source>
        <dbReference type="PROSITE" id="PS50280"/>
    </source>
</evidence>
<evidence type="ECO:0000259" key="17">
    <source>
        <dbReference type="PROSITE" id="PS50868"/>
    </source>
</evidence>
<evidence type="ECO:0000259" key="15">
    <source>
        <dbReference type="PROSITE" id="PS50102"/>
    </source>
</evidence>
<accession>A0A6G1S7H7</accession>
<evidence type="ECO:0000256" key="10">
    <source>
        <dbReference type="ARBA" id="ARBA00047583"/>
    </source>
</evidence>
<dbReference type="CDD" id="cd10518">
    <property type="entry name" value="SET_SETD1-like"/>
    <property type="match status" value="1"/>
</dbReference>
<gene>
    <name evidence="18" type="primary">setd1ba_1</name>
    <name evidence="18" type="ORF">g.1199</name>
</gene>
<feature type="region of interest" description="Disordered" evidence="14">
    <location>
        <begin position="409"/>
        <end position="508"/>
    </location>
</feature>
<evidence type="ECO:0000256" key="9">
    <source>
        <dbReference type="ARBA" id="ARBA00047571"/>
    </source>
</evidence>
<dbReference type="PROSITE" id="PS50868">
    <property type="entry name" value="POST_SET"/>
    <property type="match status" value="1"/>
</dbReference>
<evidence type="ECO:0000256" key="2">
    <source>
        <dbReference type="ARBA" id="ARBA00012182"/>
    </source>
</evidence>
<dbReference type="Pfam" id="PF00076">
    <property type="entry name" value="RRM_1"/>
    <property type="match status" value="1"/>
</dbReference>
<evidence type="ECO:0000256" key="13">
    <source>
        <dbReference type="SAM" id="Coils"/>
    </source>
</evidence>
<dbReference type="AlphaFoldDB" id="A0A6G1S7H7"/>
<feature type="coiled-coil region" evidence="13">
    <location>
        <begin position="324"/>
        <end position="354"/>
    </location>
</feature>
<dbReference type="InterPro" id="IPR001214">
    <property type="entry name" value="SET_dom"/>
</dbReference>
<keyword evidence="7 12" id="KW-0694">RNA-binding</keyword>
<evidence type="ECO:0000256" key="4">
    <source>
        <dbReference type="ARBA" id="ARBA00022679"/>
    </source>
</evidence>
<dbReference type="GO" id="GO:0048188">
    <property type="term" value="C:Set1C/COMPASS complex"/>
    <property type="evidence" value="ECO:0007669"/>
    <property type="project" value="TreeGrafter"/>
</dbReference>
<dbReference type="GO" id="GO:0032259">
    <property type="term" value="P:methylation"/>
    <property type="evidence" value="ECO:0007669"/>
    <property type="project" value="UniProtKB-KW"/>
</dbReference>
<keyword evidence="4 18" id="KW-0808">Transferase</keyword>
<dbReference type="EC" id="2.1.1.354" evidence="2"/>
<dbReference type="SUPFAM" id="SSF82199">
    <property type="entry name" value="SET domain"/>
    <property type="match status" value="1"/>
</dbReference>
<dbReference type="SMART" id="SM00317">
    <property type="entry name" value="SET"/>
    <property type="match status" value="1"/>
</dbReference>
<keyword evidence="3 18" id="KW-0489">Methyltransferase</keyword>
<evidence type="ECO:0000256" key="11">
    <source>
        <dbReference type="ARBA" id="ARBA00049129"/>
    </source>
</evidence>
<dbReference type="SMART" id="SM00360">
    <property type="entry name" value="RRM"/>
    <property type="match status" value="1"/>
</dbReference>
<feature type="domain" description="Post-SET" evidence="17">
    <location>
        <begin position="850"/>
        <end position="866"/>
    </location>
</feature>
<feature type="compositionally biased region" description="Basic and acidic residues" evidence="14">
    <location>
        <begin position="430"/>
        <end position="443"/>
    </location>
</feature>
<keyword evidence="5" id="KW-0949">S-adenosyl-L-methionine</keyword>
<dbReference type="Gene3D" id="2.170.270.10">
    <property type="entry name" value="SET domain"/>
    <property type="match status" value="1"/>
</dbReference>
<comment type="subcellular location">
    <subcellularLocation>
        <location evidence="1">Nucleus</location>
    </subcellularLocation>
</comment>
<evidence type="ECO:0000256" key="1">
    <source>
        <dbReference type="ARBA" id="ARBA00004123"/>
    </source>
</evidence>
<organism evidence="18">
    <name type="scientific">Aceria tosichella</name>
    <name type="common">wheat curl mite</name>
    <dbReference type="NCBI Taxonomy" id="561515"/>
    <lineage>
        <taxon>Eukaryota</taxon>
        <taxon>Metazoa</taxon>
        <taxon>Ecdysozoa</taxon>
        <taxon>Arthropoda</taxon>
        <taxon>Chelicerata</taxon>
        <taxon>Arachnida</taxon>
        <taxon>Acari</taxon>
        <taxon>Acariformes</taxon>
        <taxon>Trombidiformes</taxon>
        <taxon>Prostigmata</taxon>
        <taxon>Eupodina</taxon>
        <taxon>Eriophyoidea</taxon>
        <taxon>Eriophyidae</taxon>
        <taxon>Eriophyinae</taxon>
        <taxon>Aceriini</taxon>
        <taxon>Aceria</taxon>
    </lineage>
</organism>
<dbReference type="SUPFAM" id="SSF54928">
    <property type="entry name" value="RNA-binding domain, RBD"/>
    <property type="match status" value="1"/>
</dbReference>
<evidence type="ECO:0000256" key="12">
    <source>
        <dbReference type="PROSITE-ProRule" id="PRU00176"/>
    </source>
</evidence>
<sequence>MNSVDPRGKSSHYLQKTSLRFIKNKKFEFVPTQFIIDEHYVGEPPRVQVGITSLNDNIDEKFLRNEISKTVGPIRTLEIVRHPHTKRHLGLAKVQFEQPDLATECIRRWNNQNMMGITLSVFLDVRFARIEEEKIKLLNPEPKIRNNLTQPKPQNSLPTMHPLTQLPFPSIQIPPPPMHPEITKPAHRSSAAPLSLDDRLAKLGLKQTGIYPPVPQQANPIQERNTALQQHHQNHIISRQEKKPEISTQQIQTDFVQDEKPKDPEPPTPVKEEIILTDEQIMEEVLPYSYEKFILELKRNLLTTLQRRLIQTFGYPRITEAQIAYKKEKDKEKLDQLKEQQENQRRERERLLMMQASNREKEKKWIGREPIRNDSRKAVSGLVRMRKNIDNNDDIGYARQPGRRINRAAAFDDSQEQDGRQKSVGSLSDSSRHSRSPDRRSDGSSDSSSDSSSSSYSSSSSLSSISSAPTSRSSSPSPSSDAEKSPTQSKNESYEIAEPPKQQHATDDNEKVAVQALLEISSQNHGSETLVPILEPITKKRKKKTIEREKITVKKIKSDDKEEQPVVPKPVTFPGRSKDLINEMYSLLDFDLEDKGFLEKYHETYKKIDESTAVPFGAEQPNFLITVKENDIMTELAKGDHPKWWTGCSRCSKIEISDKGKIEEAVDFDLQKAAIKSHVIQAANSTRRDQRNDQRRIAALNPEIDPSFLKQFTSNTLQMRAKNLRFSRSKIHKWGLFACEKIASGDAVIEYVGEKIRPSVADHREKFVYANLPTHDGSSYFFRVDSDVIDATLKGNKARFINHSCNPNCIAKVIKHENGTNSIVIYAKQAIQEDEEITYDYKFPREETADKIFCRCKAPNCQKYLN</sequence>
<dbReference type="GO" id="GO:0140999">
    <property type="term" value="F:histone H3K4 trimethyltransferase activity"/>
    <property type="evidence" value="ECO:0007669"/>
    <property type="project" value="UniProtKB-EC"/>
</dbReference>
<comment type="catalytic activity">
    <reaction evidence="10">
        <text>N(6)-methyl-L-lysyl(4)-[histone H3] + S-adenosyl-L-methionine = N(6),N(6)-dimethyl-L-lysyl(4)-[histone H3] + S-adenosyl-L-homocysteine + H(+)</text>
        <dbReference type="Rhea" id="RHEA:60268"/>
        <dbReference type="Rhea" id="RHEA-COMP:15540"/>
        <dbReference type="Rhea" id="RHEA-COMP:15543"/>
        <dbReference type="ChEBI" id="CHEBI:15378"/>
        <dbReference type="ChEBI" id="CHEBI:57856"/>
        <dbReference type="ChEBI" id="CHEBI:59789"/>
        <dbReference type="ChEBI" id="CHEBI:61929"/>
        <dbReference type="ChEBI" id="CHEBI:61976"/>
    </reaction>
</comment>
<comment type="catalytic activity">
    <reaction evidence="9">
        <text>L-lysyl(4)-[histone H3] + 3 S-adenosyl-L-methionine = N(6),N(6),N(6)-trimethyl-L-lysyl(4)-[histone H3] + 3 S-adenosyl-L-homocysteine + 3 H(+)</text>
        <dbReference type="Rhea" id="RHEA:60260"/>
        <dbReference type="Rhea" id="RHEA-COMP:15537"/>
        <dbReference type="Rhea" id="RHEA-COMP:15547"/>
        <dbReference type="ChEBI" id="CHEBI:15378"/>
        <dbReference type="ChEBI" id="CHEBI:29969"/>
        <dbReference type="ChEBI" id="CHEBI:57856"/>
        <dbReference type="ChEBI" id="CHEBI:59789"/>
        <dbReference type="ChEBI" id="CHEBI:61961"/>
        <dbReference type="EC" id="2.1.1.354"/>
    </reaction>
</comment>
<dbReference type="EMBL" id="GGYP01001141">
    <property type="protein sequence ID" value="MDE45912.1"/>
    <property type="molecule type" value="Transcribed_RNA"/>
</dbReference>